<evidence type="ECO:0000313" key="9">
    <source>
        <dbReference type="Proteomes" id="UP000030700"/>
    </source>
</evidence>
<sequence length="337" mass="36177">MNAFMAIGENIHCSRTLKIDGGLVTTQEDGTQAILFSDDNGRHALPVPSEATEFEEWTKGKKVKHTAVAIKQGMDGDDAVKPIALAYLRQMAAAQAGSGAAFLDINVDEYSTNPAEKARAMQWVVRVIQDACAVPLSIDSSELDLLNVGLDACGAARAKMVNSVSLERQAAIQVARDAGAVVIAGATGGETMPTTIEERLRNFDQLIPQLRAAGFDDAEIYLDPLVFPVSVDTSNGKKVLDTIAQLRRKYGQNIHIAPGLSNISFGAPNRKLLNAVFTYLCVENGCDAGIVDPRHINANALSALDMNSEGFRLAKAFLLGEDQFGMNYIRAARKGLI</sequence>
<dbReference type="GO" id="GO:0046653">
    <property type="term" value="P:tetrahydrofolate metabolic process"/>
    <property type="evidence" value="ECO:0007669"/>
    <property type="project" value="TreeGrafter"/>
</dbReference>
<dbReference type="PANTHER" id="PTHR45833:SF1">
    <property type="entry name" value="METHIONINE SYNTHASE"/>
    <property type="match status" value="1"/>
</dbReference>
<organism evidence="8 9">
    <name type="scientific">Candidatus Moduliflexus flocculans</name>
    <dbReference type="NCBI Taxonomy" id="1499966"/>
    <lineage>
        <taxon>Bacteria</taxon>
        <taxon>Candidatus Moduliflexota</taxon>
        <taxon>Candidatus Moduliflexia</taxon>
        <taxon>Candidatus Moduliflexales</taxon>
        <taxon>Candidatus Moduliflexaceae</taxon>
    </lineage>
</organism>
<dbReference type="PANTHER" id="PTHR45833">
    <property type="entry name" value="METHIONINE SYNTHASE"/>
    <property type="match status" value="1"/>
</dbReference>
<dbReference type="PROSITE" id="PS50972">
    <property type="entry name" value="PTERIN_BINDING"/>
    <property type="match status" value="1"/>
</dbReference>
<evidence type="ECO:0000256" key="1">
    <source>
        <dbReference type="ARBA" id="ARBA00010398"/>
    </source>
</evidence>
<keyword evidence="5" id="KW-0479">Metal-binding</keyword>
<dbReference type="GO" id="GO:0046872">
    <property type="term" value="F:metal ion binding"/>
    <property type="evidence" value="ECO:0007669"/>
    <property type="project" value="UniProtKB-KW"/>
</dbReference>
<dbReference type="AlphaFoldDB" id="A0A0S6VSN2"/>
<evidence type="ECO:0000313" key="8">
    <source>
        <dbReference type="EMBL" id="GAK50370.1"/>
    </source>
</evidence>
<dbReference type="Gene3D" id="3.20.20.20">
    <property type="entry name" value="Dihydropteroate synthase-like"/>
    <property type="match status" value="1"/>
</dbReference>
<evidence type="ECO:0000256" key="3">
    <source>
        <dbReference type="ARBA" id="ARBA00022628"/>
    </source>
</evidence>
<evidence type="ECO:0000256" key="2">
    <source>
        <dbReference type="ARBA" id="ARBA00022603"/>
    </source>
</evidence>
<name>A0A0S6VSN2_9BACT</name>
<proteinExistence type="inferred from homology"/>
<accession>A0A0S6VSN2</accession>
<protein>
    <submittedName>
        <fullName evidence="8">Methionine synthase</fullName>
    </submittedName>
</protein>
<dbReference type="GO" id="GO:0032259">
    <property type="term" value="P:methylation"/>
    <property type="evidence" value="ECO:0007669"/>
    <property type="project" value="UniProtKB-KW"/>
</dbReference>
<keyword evidence="2" id="KW-0489">Methyltransferase</keyword>
<evidence type="ECO:0000259" key="7">
    <source>
        <dbReference type="PROSITE" id="PS50972"/>
    </source>
</evidence>
<dbReference type="SUPFAM" id="SSF51717">
    <property type="entry name" value="Dihydropteroate synthetase-like"/>
    <property type="match status" value="1"/>
</dbReference>
<dbReference type="GO" id="GO:0005829">
    <property type="term" value="C:cytosol"/>
    <property type="evidence" value="ECO:0007669"/>
    <property type="project" value="TreeGrafter"/>
</dbReference>
<dbReference type="Proteomes" id="UP000030700">
    <property type="component" value="Unassembled WGS sequence"/>
</dbReference>
<comment type="similarity">
    <text evidence="1">Belongs to the vitamin-B12 dependent methionine synthase family.</text>
</comment>
<gene>
    <name evidence="8" type="ORF">U14_01600</name>
</gene>
<dbReference type="EMBL" id="DF820456">
    <property type="protein sequence ID" value="GAK50370.1"/>
    <property type="molecule type" value="Genomic_DNA"/>
</dbReference>
<feature type="domain" description="Pterin-binding" evidence="7">
    <location>
        <begin position="56"/>
        <end position="330"/>
    </location>
</feature>
<dbReference type="InterPro" id="IPR011005">
    <property type="entry name" value="Dihydropteroate_synth-like_sf"/>
</dbReference>
<keyword evidence="3" id="KW-0846">Cobalamin</keyword>
<dbReference type="InterPro" id="IPR000489">
    <property type="entry name" value="Pterin-binding_dom"/>
</dbReference>
<evidence type="ECO:0000256" key="5">
    <source>
        <dbReference type="ARBA" id="ARBA00022723"/>
    </source>
</evidence>
<dbReference type="HOGENOM" id="CLU_070996_0_0_0"/>
<keyword evidence="4" id="KW-0808">Transferase</keyword>
<reference evidence="8 9" key="1">
    <citation type="journal article" date="2015" name="PeerJ">
        <title>First genomic representation of candidate bacterial phylum KSB3 points to enhanced environmental sensing as a trigger of wastewater bulking.</title>
        <authorList>
            <person name="Sekiguchi Y."/>
            <person name="Ohashi A."/>
            <person name="Parks D.H."/>
            <person name="Yamauchi T."/>
            <person name="Tyson G.W."/>
            <person name="Hugenholtz P."/>
        </authorList>
    </citation>
    <scope>NUCLEOTIDE SEQUENCE [LARGE SCALE GENOMIC DNA]</scope>
</reference>
<evidence type="ECO:0000256" key="6">
    <source>
        <dbReference type="ARBA" id="ARBA00023285"/>
    </source>
</evidence>
<dbReference type="InterPro" id="IPR050554">
    <property type="entry name" value="Met_Synthase/Corrinoid"/>
</dbReference>
<dbReference type="STRING" id="1499966.U14_01600"/>
<dbReference type="GO" id="GO:0031419">
    <property type="term" value="F:cobalamin binding"/>
    <property type="evidence" value="ECO:0007669"/>
    <property type="project" value="UniProtKB-KW"/>
</dbReference>
<dbReference type="GO" id="GO:0008705">
    <property type="term" value="F:methionine synthase activity"/>
    <property type="evidence" value="ECO:0007669"/>
    <property type="project" value="TreeGrafter"/>
</dbReference>
<dbReference type="GO" id="GO:0050667">
    <property type="term" value="P:homocysteine metabolic process"/>
    <property type="evidence" value="ECO:0007669"/>
    <property type="project" value="TreeGrafter"/>
</dbReference>
<evidence type="ECO:0000256" key="4">
    <source>
        <dbReference type="ARBA" id="ARBA00022679"/>
    </source>
</evidence>
<keyword evidence="9" id="KW-1185">Reference proteome</keyword>
<keyword evidence="6" id="KW-0170">Cobalt</keyword>
<dbReference type="Pfam" id="PF00809">
    <property type="entry name" value="Pterin_bind"/>
    <property type="match status" value="1"/>
</dbReference>